<proteinExistence type="predicted"/>
<comment type="caution">
    <text evidence="1">The sequence shown here is derived from an EMBL/GenBank/DDBJ whole genome shotgun (WGS) entry which is preliminary data.</text>
</comment>
<evidence type="ECO:0000313" key="2">
    <source>
        <dbReference type="Proteomes" id="UP000293369"/>
    </source>
</evidence>
<evidence type="ECO:0000313" key="1">
    <source>
        <dbReference type="EMBL" id="RZI33575.1"/>
    </source>
</evidence>
<dbReference type="Proteomes" id="UP000293369">
    <property type="component" value="Unassembled WGS sequence"/>
</dbReference>
<sequence>MNESKSNETFGDFSQYEKARNDLFETSTLLFKFPREHEHERYFLLAAVRRTLSLESAFRQAVESRNGQMAMTLIRLNLDTLARLYALYWAEETKGMTAETLAMDVARGKSIKDMKLRGSKEKASDGWLIRQIEGLGKWIPKVYKKTSGAIHFSDFHISQLLQQAKPLKTLDDGSLHAELCLGPGEKDADPELYRELKQAFLHISLMLIVAINHRCELVI</sequence>
<dbReference type="EMBL" id="SGFE01000002">
    <property type="protein sequence ID" value="RZI33575.1"/>
    <property type="molecule type" value="Genomic_DNA"/>
</dbReference>
<gene>
    <name evidence="1" type="ORF">EUX57_02195</name>
</gene>
<accession>A0A4Q7D3W9</accession>
<organism evidence="1 2">
    <name type="scientific">Pseudomonas orientalis</name>
    <dbReference type="NCBI Taxonomy" id="76758"/>
    <lineage>
        <taxon>Bacteria</taxon>
        <taxon>Pseudomonadati</taxon>
        <taxon>Pseudomonadota</taxon>
        <taxon>Gammaproteobacteria</taxon>
        <taxon>Pseudomonadales</taxon>
        <taxon>Pseudomonadaceae</taxon>
        <taxon>Pseudomonas</taxon>
    </lineage>
</organism>
<protein>
    <submittedName>
        <fullName evidence="1">Uncharacterized protein</fullName>
    </submittedName>
</protein>
<reference evidence="1 2" key="1">
    <citation type="submission" date="2019-02" db="EMBL/GenBank/DDBJ databases">
        <title>Pseudomonas spp from wheat grain.</title>
        <authorList>
            <person name="Cho G.-S."/>
            <person name="Franz C.M.A.P."/>
        </authorList>
    </citation>
    <scope>NUCLEOTIDE SEQUENCE [LARGE SCALE GENOMIC DNA]</scope>
    <source>
        <strain evidence="1 2">133NRW</strain>
    </source>
</reference>
<dbReference type="RefSeq" id="WP_130137956.1">
    <property type="nucleotide sequence ID" value="NZ_SGFE01000002.1"/>
</dbReference>
<dbReference type="AlphaFoldDB" id="A0A4Q7D3W9"/>
<name>A0A4Q7D3W9_9PSED</name>